<accession>A0A8C3E6Z9</accession>
<sequence>MIILYFPIVCLLPRNGSHSFKLGPEEGEEKPGKIFSAVCVQGYTYVQNYLFTGILISTTLDKSTTVQYSNVLHQLPMKTRSTVKGTDPQNDLTCLRITSKKHDIMVTPVNISVSITVELYVL</sequence>
<evidence type="ECO:0000313" key="2">
    <source>
        <dbReference type="Ensembl" id="ENSCMUP00000013934.1"/>
    </source>
</evidence>
<dbReference type="SUPFAM" id="SSF103196">
    <property type="entry name" value="Roadblock/LC7 domain"/>
    <property type="match status" value="1"/>
</dbReference>
<evidence type="ECO:0000256" key="1">
    <source>
        <dbReference type="ARBA" id="ARBA00007191"/>
    </source>
</evidence>
<name>A0A8C3E6Z9_CORMO</name>
<reference evidence="2" key="2">
    <citation type="submission" date="2025-08" db="UniProtKB">
        <authorList>
            <consortium name="Ensembl"/>
        </authorList>
    </citation>
    <scope>IDENTIFICATION</scope>
</reference>
<dbReference type="InterPro" id="IPR004942">
    <property type="entry name" value="Roadblock/LAMTOR2_dom"/>
</dbReference>
<protein>
    <submittedName>
        <fullName evidence="2">Uncharacterized protein</fullName>
    </submittedName>
</protein>
<dbReference type="AlphaFoldDB" id="A0A8C3E6Z9"/>
<dbReference type="Proteomes" id="UP000694553">
    <property type="component" value="Unassembled WGS sequence"/>
</dbReference>
<proteinExistence type="inferred from homology"/>
<dbReference type="Pfam" id="PF03259">
    <property type="entry name" value="Robl_LC7"/>
    <property type="match status" value="1"/>
</dbReference>
<dbReference type="Ensembl" id="ENSCMUT00000014964.2">
    <property type="protein sequence ID" value="ENSCMUP00000013934.1"/>
    <property type="gene ID" value="ENSCMUG00000008718.2"/>
</dbReference>
<organism evidence="2 3">
    <name type="scientific">Corvus moneduloides</name>
    <name type="common">New Caledonian crow</name>
    <dbReference type="NCBI Taxonomy" id="1196302"/>
    <lineage>
        <taxon>Eukaryota</taxon>
        <taxon>Metazoa</taxon>
        <taxon>Chordata</taxon>
        <taxon>Craniata</taxon>
        <taxon>Vertebrata</taxon>
        <taxon>Euteleostomi</taxon>
        <taxon>Archelosauria</taxon>
        <taxon>Archosauria</taxon>
        <taxon>Dinosauria</taxon>
        <taxon>Saurischia</taxon>
        <taxon>Theropoda</taxon>
        <taxon>Coelurosauria</taxon>
        <taxon>Aves</taxon>
        <taxon>Neognathae</taxon>
        <taxon>Neoaves</taxon>
        <taxon>Telluraves</taxon>
        <taxon>Australaves</taxon>
        <taxon>Passeriformes</taxon>
        <taxon>Corvoidea</taxon>
        <taxon>Corvidae</taxon>
        <taxon>Corvus</taxon>
    </lineage>
</organism>
<dbReference type="PANTHER" id="PTHR10779">
    <property type="entry name" value="DYNEIN LIGHT CHAIN ROADBLOCK"/>
    <property type="match status" value="1"/>
</dbReference>
<reference evidence="2" key="3">
    <citation type="submission" date="2025-09" db="UniProtKB">
        <authorList>
            <consortium name="Ensembl"/>
        </authorList>
    </citation>
    <scope>IDENTIFICATION</scope>
</reference>
<evidence type="ECO:0000313" key="3">
    <source>
        <dbReference type="Proteomes" id="UP000694553"/>
    </source>
</evidence>
<keyword evidence="3" id="KW-1185">Reference proteome</keyword>
<comment type="similarity">
    <text evidence="1">Belongs to the GAMAD family.</text>
</comment>
<dbReference type="Gene3D" id="3.30.450.30">
    <property type="entry name" value="Dynein light chain 2a, cytoplasmic"/>
    <property type="match status" value="1"/>
</dbReference>
<reference evidence="3" key="1">
    <citation type="submission" date="2019-10" db="EMBL/GenBank/DDBJ databases">
        <title>Corvus moneduloides (New Caledonian crow) genome, bCorMon1, primary haplotype.</title>
        <authorList>
            <person name="Rutz C."/>
            <person name="Fungtammasan C."/>
            <person name="Mountcastle J."/>
            <person name="Formenti G."/>
            <person name="Chow W."/>
            <person name="Howe K."/>
            <person name="Steele M.P."/>
            <person name="Fernandes J."/>
            <person name="Gilbert M.T.P."/>
            <person name="Fedrigo O."/>
            <person name="Jarvis E.D."/>
            <person name="Gemmell N."/>
        </authorList>
    </citation>
    <scope>NUCLEOTIDE SEQUENCE [LARGE SCALE GENOMIC DNA]</scope>
</reference>